<keyword evidence="5" id="KW-1185">Reference proteome</keyword>
<keyword evidence="1" id="KW-0808">Transferase</keyword>
<dbReference type="SUPFAM" id="SSF55729">
    <property type="entry name" value="Acyl-CoA N-acyltransferases (Nat)"/>
    <property type="match status" value="1"/>
</dbReference>
<organism evidence="4 5">
    <name type="scientific">Kitasatospora cystarginea</name>
    <dbReference type="NCBI Taxonomy" id="58350"/>
    <lineage>
        <taxon>Bacteria</taxon>
        <taxon>Bacillati</taxon>
        <taxon>Actinomycetota</taxon>
        <taxon>Actinomycetes</taxon>
        <taxon>Kitasatosporales</taxon>
        <taxon>Streptomycetaceae</taxon>
        <taxon>Kitasatospora</taxon>
    </lineage>
</organism>
<proteinExistence type="predicted"/>
<dbReference type="CDD" id="cd04301">
    <property type="entry name" value="NAT_SF"/>
    <property type="match status" value="1"/>
</dbReference>
<comment type="caution">
    <text evidence="4">The sequence shown here is derived from an EMBL/GenBank/DDBJ whole genome shotgun (WGS) entry which is preliminary data.</text>
</comment>
<dbReference type="Pfam" id="PF00583">
    <property type="entry name" value="Acetyltransf_1"/>
    <property type="match status" value="1"/>
</dbReference>
<feature type="domain" description="N-acetyltransferase" evidence="3">
    <location>
        <begin position="4"/>
        <end position="145"/>
    </location>
</feature>
<dbReference type="PANTHER" id="PTHR43072:SF51">
    <property type="entry name" value="ABC SUPERFAMILY TRANSPORT PROTEIN"/>
    <property type="match status" value="1"/>
</dbReference>
<evidence type="ECO:0000259" key="3">
    <source>
        <dbReference type="PROSITE" id="PS51186"/>
    </source>
</evidence>
<dbReference type="Proteomes" id="UP001500305">
    <property type="component" value="Unassembled WGS sequence"/>
</dbReference>
<name>A0ABN3EYC8_9ACTN</name>
<dbReference type="Gene3D" id="3.40.630.30">
    <property type="match status" value="1"/>
</dbReference>
<dbReference type="RefSeq" id="WP_344640961.1">
    <property type="nucleotide sequence ID" value="NZ_BAAATR010000057.1"/>
</dbReference>
<evidence type="ECO:0000313" key="4">
    <source>
        <dbReference type="EMBL" id="GAA2277285.1"/>
    </source>
</evidence>
<sequence>MSQTKIRTASIHEVPALLAFWARSAEGTSITDDEDGVARLLVRDPEALLVAERDGAIVGTVIAGYDGWRCHLYRLAVDPDQRRQGIAAALLAAAHERFAALGGRRADAMVLDRNELGQHAWRAAGYHAEAQWSRWVRPLARRPDELQHRRRDAGSRPQQDHVHN</sequence>
<evidence type="ECO:0000256" key="1">
    <source>
        <dbReference type="ARBA" id="ARBA00022679"/>
    </source>
</evidence>
<evidence type="ECO:0000256" key="2">
    <source>
        <dbReference type="ARBA" id="ARBA00023315"/>
    </source>
</evidence>
<protein>
    <submittedName>
        <fullName evidence="4">GNAT family N-acetyltransferase</fullName>
    </submittedName>
</protein>
<keyword evidence="2" id="KW-0012">Acyltransferase</keyword>
<reference evidence="4 5" key="1">
    <citation type="journal article" date="2019" name="Int. J. Syst. Evol. Microbiol.">
        <title>The Global Catalogue of Microorganisms (GCM) 10K type strain sequencing project: providing services to taxonomists for standard genome sequencing and annotation.</title>
        <authorList>
            <consortium name="The Broad Institute Genomics Platform"/>
            <consortium name="The Broad Institute Genome Sequencing Center for Infectious Disease"/>
            <person name="Wu L."/>
            <person name="Ma J."/>
        </authorList>
    </citation>
    <scope>NUCLEOTIDE SEQUENCE [LARGE SCALE GENOMIC DNA]</scope>
    <source>
        <strain evidence="4 5">JCM 7356</strain>
    </source>
</reference>
<dbReference type="PANTHER" id="PTHR43072">
    <property type="entry name" value="N-ACETYLTRANSFERASE"/>
    <property type="match status" value="1"/>
</dbReference>
<dbReference type="InterPro" id="IPR016181">
    <property type="entry name" value="Acyl_CoA_acyltransferase"/>
</dbReference>
<dbReference type="EMBL" id="BAAATR010000057">
    <property type="protein sequence ID" value="GAA2277285.1"/>
    <property type="molecule type" value="Genomic_DNA"/>
</dbReference>
<evidence type="ECO:0000313" key="5">
    <source>
        <dbReference type="Proteomes" id="UP001500305"/>
    </source>
</evidence>
<dbReference type="PROSITE" id="PS51186">
    <property type="entry name" value="GNAT"/>
    <property type="match status" value="1"/>
</dbReference>
<dbReference type="InterPro" id="IPR000182">
    <property type="entry name" value="GNAT_dom"/>
</dbReference>
<gene>
    <name evidence="4" type="ORF">GCM10010430_73940</name>
</gene>
<accession>A0ABN3EYC8</accession>